<dbReference type="InterPro" id="IPR037224">
    <property type="entry name" value="PapC_N_sf"/>
</dbReference>
<feature type="chain" id="PRO_5005331709" evidence="10">
    <location>
        <begin position="31"/>
        <end position="867"/>
    </location>
</feature>
<evidence type="ECO:0000256" key="2">
    <source>
        <dbReference type="ARBA" id="ARBA00008064"/>
    </source>
</evidence>
<dbReference type="EMBL" id="FR877557">
    <property type="protein sequence ID" value="CCC29272.1"/>
    <property type="molecule type" value="Genomic_DNA"/>
</dbReference>
<dbReference type="Proteomes" id="UP000000289">
    <property type="component" value="Chromosome"/>
</dbReference>
<dbReference type="Gene3D" id="2.60.40.2070">
    <property type="match status" value="1"/>
</dbReference>
<protein>
    <submittedName>
        <fullName evidence="13">Outer membrane fimbrial usher protein</fullName>
    </submittedName>
</protein>
<evidence type="ECO:0000256" key="4">
    <source>
        <dbReference type="ARBA" id="ARBA00022452"/>
    </source>
</evidence>
<keyword evidence="4" id="KW-1134">Transmembrane beta strand</keyword>
<feature type="domain" description="PapC-like C-terminal" evidence="11">
    <location>
        <begin position="782"/>
        <end position="845"/>
    </location>
</feature>
<keyword evidence="6 10" id="KW-0732">Signal</keyword>
<dbReference type="Pfam" id="PF13954">
    <property type="entry name" value="PapC_N"/>
    <property type="match status" value="1"/>
</dbReference>
<dbReference type="InterPro" id="IPR025949">
    <property type="entry name" value="PapC-like_C"/>
</dbReference>
<dbReference type="PROSITE" id="PS01151">
    <property type="entry name" value="FIMBRIAL_USHER"/>
    <property type="match status" value="1"/>
</dbReference>
<dbReference type="SUPFAM" id="SSF141729">
    <property type="entry name" value="FimD N-terminal domain-like"/>
    <property type="match status" value="1"/>
</dbReference>
<keyword evidence="5 9" id="KW-0812">Transmembrane</keyword>
<dbReference type="PANTHER" id="PTHR30451:SF3">
    <property type="entry name" value="OUTER MEMBRANE USHER PROTEIN HTRE-RELATED"/>
    <property type="match status" value="1"/>
</dbReference>
<keyword evidence="7 9" id="KW-0472">Membrane</keyword>
<evidence type="ECO:0000313" key="14">
    <source>
        <dbReference type="Proteomes" id="UP000000289"/>
    </source>
</evidence>
<dbReference type="GO" id="GO:0009279">
    <property type="term" value="C:cell outer membrane"/>
    <property type="evidence" value="ECO:0007669"/>
    <property type="project" value="UniProtKB-SubCell"/>
</dbReference>
<comment type="subcellular location">
    <subcellularLocation>
        <location evidence="1 9">Cell outer membrane</location>
        <topology evidence="1 9">Multi-pass membrane protein</topology>
    </subcellularLocation>
</comment>
<dbReference type="RefSeq" id="WP_000192781.1">
    <property type="nucleotide sequence ID" value="NC_015761.1"/>
</dbReference>
<dbReference type="InterPro" id="IPR000015">
    <property type="entry name" value="Fimb_usher"/>
</dbReference>
<dbReference type="Gene3D" id="2.60.40.3110">
    <property type="match status" value="1"/>
</dbReference>
<dbReference type="Pfam" id="PF13953">
    <property type="entry name" value="PapC_C"/>
    <property type="match status" value="1"/>
</dbReference>
<evidence type="ECO:0000256" key="3">
    <source>
        <dbReference type="ARBA" id="ARBA00022448"/>
    </source>
</evidence>
<dbReference type="PANTHER" id="PTHR30451">
    <property type="entry name" value="OUTER MEMBRANE USHER PROTEIN"/>
    <property type="match status" value="1"/>
</dbReference>
<evidence type="ECO:0000256" key="9">
    <source>
        <dbReference type="RuleBase" id="RU003884"/>
    </source>
</evidence>
<keyword evidence="3 9" id="KW-0813">Transport</keyword>
<dbReference type="KEGG" id="sbg:SBG_0176"/>
<dbReference type="AlphaFoldDB" id="A0A0K0H7F9"/>
<evidence type="ECO:0000256" key="7">
    <source>
        <dbReference type="ARBA" id="ARBA00023136"/>
    </source>
</evidence>
<dbReference type="InterPro" id="IPR025885">
    <property type="entry name" value="PapC_N"/>
</dbReference>
<evidence type="ECO:0000256" key="10">
    <source>
        <dbReference type="SAM" id="SignalP"/>
    </source>
</evidence>
<feature type="signal peptide" evidence="10">
    <location>
        <begin position="1"/>
        <end position="30"/>
    </location>
</feature>
<proteinExistence type="inferred from homology"/>
<dbReference type="NCBIfam" id="NF007337">
    <property type="entry name" value="PRK09828.1"/>
    <property type="match status" value="1"/>
</dbReference>
<dbReference type="Gene3D" id="3.10.20.410">
    <property type="match status" value="1"/>
</dbReference>
<evidence type="ECO:0000256" key="8">
    <source>
        <dbReference type="ARBA" id="ARBA00023237"/>
    </source>
</evidence>
<name>A0A0K0H7F9_SALBC</name>
<dbReference type="InterPro" id="IPR018030">
    <property type="entry name" value="Fimbrial_membr_usher_CS"/>
</dbReference>
<comment type="similarity">
    <text evidence="2 9">Belongs to the fimbrial export usher family.</text>
</comment>
<reference evidence="13 14" key="1">
    <citation type="journal article" date="2011" name="PLoS Pathog.">
        <title>Salmonella bongori provides insights into the evolution of the Salmonellae.</title>
        <authorList>
            <person name="Fookes M."/>
            <person name="Schroeder G.N."/>
            <person name="Langridge G.C."/>
            <person name="Blondel C.J."/>
            <person name="Mammina C."/>
            <person name="Connor T.R."/>
            <person name="Seth-Smith H."/>
            <person name="Vernikos G.S."/>
            <person name="Robinson K.S."/>
            <person name="Sanders M."/>
            <person name="Petty N.K."/>
            <person name="Kingsley R.A."/>
            <person name="Baumler A.J."/>
            <person name="Nuccio S.P."/>
            <person name="Contreras I."/>
            <person name="Santiviago C.A."/>
            <person name="Maskell D."/>
            <person name="Barrow P."/>
            <person name="Humphrey T."/>
            <person name="Nastasi A."/>
            <person name="Roberts M."/>
            <person name="Frankel G."/>
            <person name="Parkhill J."/>
            <person name="Dougan G."/>
            <person name="Thomson N.R."/>
        </authorList>
    </citation>
    <scope>NUCLEOTIDE SEQUENCE [LARGE SCALE GENOMIC DNA]</scope>
    <source>
        <strain evidence="14">ATCC 43975 / DSM 13772 / NCTC 12419</strain>
    </source>
</reference>
<evidence type="ECO:0000256" key="5">
    <source>
        <dbReference type="ARBA" id="ARBA00022692"/>
    </source>
</evidence>
<dbReference type="Gene3D" id="2.60.40.2610">
    <property type="entry name" value="Outer membrane usher protein FimD, plug domain"/>
    <property type="match status" value="1"/>
</dbReference>
<dbReference type="InterPro" id="IPR042186">
    <property type="entry name" value="FimD_plug_dom"/>
</dbReference>
<dbReference type="GO" id="GO:0015473">
    <property type="term" value="F:fimbrial usher porin activity"/>
    <property type="evidence" value="ECO:0007669"/>
    <property type="project" value="InterPro"/>
</dbReference>
<dbReference type="eggNOG" id="COG3188">
    <property type="taxonomic scope" value="Bacteria"/>
</dbReference>
<evidence type="ECO:0000256" key="1">
    <source>
        <dbReference type="ARBA" id="ARBA00004571"/>
    </source>
</evidence>
<accession>A0A0K0H7F9</accession>
<evidence type="ECO:0000313" key="13">
    <source>
        <dbReference type="EMBL" id="CCC29272.1"/>
    </source>
</evidence>
<keyword evidence="8 9" id="KW-0998">Cell outer membrane</keyword>
<keyword evidence="9" id="KW-1029">Fimbrium biogenesis</keyword>
<gene>
    <name evidence="13" type="primary">sbaD</name>
    <name evidence="13" type="ordered locus">SBG_0176</name>
</gene>
<dbReference type="Pfam" id="PF00577">
    <property type="entry name" value="Usher"/>
    <property type="match status" value="1"/>
</dbReference>
<dbReference type="GO" id="GO:0009297">
    <property type="term" value="P:pilus assembly"/>
    <property type="evidence" value="ECO:0007669"/>
    <property type="project" value="InterPro"/>
</dbReference>
<sequence>MTQLSKKFRVTFLARFVIFTLLSGSVSAWAENETLEFDSSFLMGPGSSKVDLSRYADGNVISPGVYDASGYVNNDLVTTLKVEFVDVDKNGKTQACITPRMLSQLHIRLPDDIPEKAILVKREDSTNHCLNLPQVIPLSTVHFDGGDQRLDIGVPQMWVQKGFANYVDPSLWDDGIPAAMLSYNVSAWKNKNPYGTENSVYAGFNGGINLGAWHFRAQGNYSWQKDGGSSIEYQNRYIQRDIAALRSQLIIGESGTSGEAFDTVNLRGVRLYSESQMLPPQLSSYAPTIRGVANSNAKVTITQNGYKIYETTVPPGPFVIDDLSPSGYGADLIVTITEADGSKHSFSQAFSSLVQMMHPGVGKWDLSVGQVNDDSLRDEPGLAQGTFYYGLNSTFTGFSGIQATDNGYFAGLLGLGMNTLIGAISFDVTQSQADIPQDKTYRGQSYRVSWNKFFAPTDTSLNIAAYRYSTKDYLGLSDALNIIDDAKHNNEQSANRMNNYARMKNQFTISLNQSLKSGDINYGSLYLNGSWADYWVTNDSRSSFSAGYSNSLGWATYSINLQRSYDEDNNRDDSVYLSVTIPLDKLLGTDRDSGGFRTLNSSASSDFDGSNQFNTSASGYSADNRWNYSVSTAYNMEKEEKDLSTVSTYVSYDSSYGNIAASASASSDSSRQYSLNTDGGFVLHSGGLTFSNQSFTDSDTLVLIDAPGAKGARIDYGNSTVDRFGYGIGSSLMPYRENTVSLDINGLDNDIEMKSTSATVIPRRGAVVVSHFDTDQGQSAILNLVRSDHQPIPFTAEVYDLKNNLLGTVGQGSQAFIRGIGESGELEVRWGQQNQMQRCRVHYQTTSDNEKTVGKTLVLNAVLCKMQ</sequence>
<evidence type="ECO:0000259" key="12">
    <source>
        <dbReference type="Pfam" id="PF13954"/>
    </source>
</evidence>
<dbReference type="InterPro" id="IPR043142">
    <property type="entry name" value="PapC-like_C_sf"/>
</dbReference>
<evidence type="ECO:0000256" key="6">
    <source>
        <dbReference type="ARBA" id="ARBA00022729"/>
    </source>
</evidence>
<organism evidence="13 14">
    <name type="scientific">Salmonella bongori (strain ATCC 43975 / DSM 13772 / NCTC 12419)</name>
    <dbReference type="NCBI Taxonomy" id="218493"/>
    <lineage>
        <taxon>Bacteria</taxon>
        <taxon>Pseudomonadati</taxon>
        <taxon>Pseudomonadota</taxon>
        <taxon>Gammaproteobacteria</taxon>
        <taxon>Enterobacterales</taxon>
        <taxon>Enterobacteriaceae</taxon>
        <taxon>Salmonella</taxon>
    </lineage>
</organism>
<dbReference type="GeneID" id="44979201"/>
<evidence type="ECO:0000259" key="11">
    <source>
        <dbReference type="Pfam" id="PF13953"/>
    </source>
</evidence>
<feature type="domain" description="PapC N-terminal" evidence="12">
    <location>
        <begin position="36"/>
        <end position="186"/>
    </location>
</feature>